<evidence type="ECO:0000313" key="3">
    <source>
        <dbReference type="Proteomes" id="UP000198852"/>
    </source>
</evidence>
<organism evidence="2 3">
    <name type="scientific">Saccharopolyspora flava</name>
    <dbReference type="NCBI Taxonomy" id="95161"/>
    <lineage>
        <taxon>Bacteria</taxon>
        <taxon>Bacillati</taxon>
        <taxon>Actinomycetota</taxon>
        <taxon>Actinomycetes</taxon>
        <taxon>Pseudonocardiales</taxon>
        <taxon>Pseudonocardiaceae</taxon>
        <taxon>Saccharopolyspora</taxon>
    </lineage>
</organism>
<dbReference type="PROSITE" id="PS50943">
    <property type="entry name" value="HTH_CROC1"/>
    <property type="match status" value="1"/>
</dbReference>
<dbReference type="Pfam" id="PF13560">
    <property type="entry name" value="HTH_31"/>
    <property type="match status" value="1"/>
</dbReference>
<dbReference type="EMBL" id="FOZX01000001">
    <property type="protein sequence ID" value="SFS34268.1"/>
    <property type="molecule type" value="Genomic_DNA"/>
</dbReference>
<name>A0A1I6P2E8_9PSEU</name>
<gene>
    <name evidence="2" type="ORF">SAMN05660874_00380</name>
</gene>
<dbReference type="InterPro" id="IPR043917">
    <property type="entry name" value="DUF5753"/>
</dbReference>
<protein>
    <submittedName>
        <fullName evidence="2">Helix-turn-helix domain-containing protein</fullName>
    </submittedName>
</protein>
<dbReference type="AlphaFoldDB" id="A0A1I6P2E8"/>
<dbReference type="OrthoDB" id="4285266at2"/>
<dbReference type="GO" id="GO:0003677">
    <property type="term" value="F:DNA binding"/>
    <property type="evidence" value="ECO:0007669"/>
    <property type="project" value="InterPro"/>
</dbReference>
<dbReference type="RefSeq" id="WP_093413209.1">
    <property type="nucleotide sequence ID" value="NZ_FOZX01000001.1"/>
</dbReference>
<accession>A0A1I6P2E8</accession>
<dbReference type="Proteomes" id="UP000198852">
    <property type="component" value="Unassembled WGS sequence"/>
</dbReference>
<dbReference type="InterPro" id="IPR010982">
    <property type="entry name" value="Lambda_DNA-bd_dom_sf"/>
</dbReference>
<proteinExistence type="predicted"/>
<dbReference type="SUPFAM" id="SSF47413">
    <property type="entry name" value="lambda repressor-like DNA-binding domains"/>
    <property type="match status" value="1"/>
</dbReference>
<evidence type="ECO:0000259" key="1">
    <source>
        <dbReference type="PROSITE" id="PS50943"/>
    </source>
</evidence>
<dbReference type="CDD" id="cd00093">
    <property type="entry name" value="HTH_XRE"/>
    <property type="match status" value="1"/>
</dbReference>
<dbReference type="Gene3D" id="1.10.260.40">
    <property type="entry name" value="lambda repressor-like DNA-binding domains"/>
    <property type="match status" value="1"/>
</dbReference>
<reference evidence="3" key="1">
    <citation type="submission" date="2016-10" db="EMBL/GenBank/DDBJ databases">
        <authorList>
            <person name="Varghese N."/>
            <person name="Submissions S."/>
        </authorList>
    </citation>
    <scope>NUCLEOTIDE SEQUENCE [LARGE SCALE GENOMIC DNA]</scope>
    <source>
        <strain evidence="3">DSM 44771</strain>
    </source>
</reference>
<dbReference type="InterPro" id="IPR001387">
    <property type="entry name" value="Cro/C1-type_HTH"/>
</dbReference>
<evidence type="ECO:0000313" key="2">
    <source>
        <dbReference type="EMBL" id="SFS34268.1"/>
    </source>
</evidence>
<keyword evidence="3" id="KW-1185">Reference proteome</keyword>
<feature type="domain" description="HTH cro/C1-type" evidence="1">
    <location>
        <begin position="14"/>
        <end position="67"/>
    </location>
</feature>
<dbReference type="SMART" id="SM00530">
    <property type="entry name" value="HTH_XRE"/>
    <property type="match status" value="1"/>
</dbReference>
<dbReference type="Pfam" id="PF19054">
    <property type="entry name" value="DUF5753"/>
    <property type="match status" value="1"/>
</dbReference>
<sequence length="278" mass="31453">MNANARRRQVGAWLAKLRHAKGMTLQQAADELNCSDSRVRHWEAGRSAPKKADLAKLLDVYEAPDDVRQILQQTRSDSSKQGWWDSYRLPDWFAPYVSFESAASEARNFQVALIPGLLQTRDYAYEIHRAGRYVTDPRDINKRVDGRIERQRRLTEEPVLQYRAVIAEEALQRQVGGPDVMREQIEQLIELSHLPNVILQVLPLTVGAHASPAGGFTVLSFDSPHHQDVGFSDTPLGGHVIEEDDDVAALRYLFDEIRALSMSAPDTVKVLQKILTQY</sequence>
<dbReference type="STRING" id="95161.SAMN05660874_00380"/>